<dbReference type="KEGG" id="mej:Q7A_1547"/>
<dbReference type="OrthoDB" id="5567375at2"/>
<keyword evidence="2" id="KW-0812">Transmembrane</keyword>
<evidence type="ECO:0000313" key="3">
    <source>
        <dbReference type="EMBL" id="AFI84373.1"/>
    </source>
</evidence>
<dbReference type="EMBL" id="CP003390">
    <property type="protein sequence ID" value="AFI84373.1"/>
    <property type="molecule type" value="Genomic_DNA"/>
</dbReference>
<dbReference type="Proteomes" id="UP000009144">
    <property type="component" value="Chromosome"/>
</dbReference>
<evidence type="ECO:0008006" key="5">
    <source>
        <dbReference type="Google" id="ProtNLM"/>
    </source>
</evidence>
<evidence type="ECO:0000313" key="4">
    <source>
        <dbReference type="Proteomes" id="UP000009144"/>
    </source>
</evidence>
<keyword evidence="4" id="KW-1185">Reference proteome</keyword>
<name>I1XJ04_METNJ</name>
<proteinExistence type="predicted"/>
<evidence type="ECO:0000256" key="1">
    <source>
        <dbReference type="SAM" id="Coils"/>
    </source>
</evidence>
<keyword evidence="1" id="KW-0175">Coiled coil</keyword>
<keyword evidence="2" id="KW-0472">Membrane</keyword>
<reference evidence="3 4" key="1">
    <citation type="journal article" date="2012" name="J. Bacteriol.">
        <title>Complete genome sequences of Methylophaga sp. strain JAM1 and Methylophaga sp. strain JAM7.</title>
        <authorList>
            <person name="Villeneuve C."/>
            <person name="Martineau C."/>
            <person name="Mauffrey F."/>
            <person name="Villemur R."/>
        </authorList>
    </citation>
    <scope>NUCLEOTIDE SEQUENCE [LARGE SCALE GENOMIC DNA]</scope>
    <source>
        <strain evidence="3 4">JAM1</strain>
    </source>
</reference>
<protein>
    <recommendedName>
        <fullName evidence="5">MSHA biogenesis protein MshJ</fullName>
    </recommendedName>
</protein>
<gene>
    <name evidence="3" type="ordered locus">Q7A_1547</name>
</gene>
<dbReference type="RefSeq" id="WP_014706746.1">
    <property type="nucleotide sequence ID" value="NC_017857.3"/>
</dbReference>
<feature type="coiled-coil region" evidence="1">
    <location>
        <begin position="65"/>
        <end position="92"/>
    </location>
</feature>
<reference evidence="3 4" key="2">
    <citation type="journal article" date="2013" name="Int. J. Syst. Evol. Microbiol.">
        <title>Methylophaga nitratireducenticrescens sp. nov. and Methylophaga frappieri sp. nov., isolated from the biofilm of the methanol-fed denitrification system treating the seawater at the Montreal Biodome.</title>
        <authorList>
            <person name="Villeneuve C."/>
            <person name="Martineau C."/>
            <person name="Mauffrey F."/>
            <person name="Villemur R."/>
        </authorList>
    </citation>
    <scope>NUCLEOTIDE SEQUENCE [LARGE SCALE GENOMIC DNA]</scope>
    <source>
        <strain evidence="3 4">JAM1</strain>
    </source>
</reference>
<dbReference type="AlphaFoldDB" id="I1XJ04"/>
<sequence length="227" mass="25377">MSLRQLNKRERMLALAIGVVVILGSYGLLRYQPAKENIESLQKQVLATQIRIAELEIPEESDEVVEDILDQLDEQEAEVAALKERAAIIENRLASRDSQQLRVMISSLAMETGIRIRSNESFNASPVTQITQASRNNSRQATNQPAKDMILPVTAGWIARMSPGSMYERPLQKLQLEGSYEALRRFLHGLDGLPWQVSVLRMNITKLPVAPLPGMPQPLSIEVILAL</sequence>
<organism evidence="3 4">
    <name type="scientific">Methylophaga nitratireducenticrescens</name>
    <dbReference type="NCBI Taxonomy" id="754476"/>
    <lineage>
        <taxon>Bacteria</taxon>
        <taxon>Pseudomonadati</taxon>
        <taxon>Pseudomonadota</taxon>
        <taxon>Gammaproteobacteria</taxon>
        <taxon>Thiotrichales</taxon>
        <taxon>Piscirickettsiaceae</taxon>
        <taxon>Methylophaga</taxon>
    </lineage>
</organism>
<evidence type="ECO:0000256" key="2">
    <source>
        <dbReference type="SAM" id="Phobius"/>
    </source>
</evidence>
<feature type="transmembrane region" description="Helical" evidence="2">
    <location>
        <begin position="12"/>
        <end position="29"/>
    </location>
</feature>
<keyword evidence="2" id="KW-1133">Transmembrane helix</keyword>
<dbReference type="eggNOG" id="ENOG5034BP9">
    <property type="taxonomic scope" value="Bacteria"/>
</dbReference>
<dbReference type="STRING" id="754476.Q7A_1547"/>
<accession>I1XJ04</accession>
<dbReference type="PATRIC" id="fig|754476.3.peg.1527"/>
<dbReference type="HOGENOM" id="CLU_1265728_0_0_6"/>